<sequence length="454" mass="50575">MKNIKIFGLNLFIFLGIICIAGLNILLIKSNPNDINTLWHPLLTPLLIMMSLGISLNFIGEKIPFFNKFGLGFLLCILVPSLLVYKGIINKDISSKFNEYFFNKPKKSGEVGIQFSQFFITIVIAGSILSVDQNLLKRSMLRFIPLTLIAVLGALIVTGILGWLLKVPCPSAFAHKSQGSFWDSIFFIFAPLTNGGTNLGINGFANNVYLKAFKPELNNDDIRSIIIAPLILARVLSIFFAGLLYVLFDKTKYSGNGNLENKKISVKKPINKPLEYLNLGSGLLIIFALYSLGIMVNFMLFSKMDAMVYVIIFLILIKIFHLIPQIYQDYVSQAGKFMSTNFTAPILAGLGLTIKFEVLRECILKWHIFLLVSVSLLVVIGLTFMLAKSFGFYPLEASLTSGLSSYSVGGTGNIGIMSISHRMDLLPFAMIATRIVGPLMYIIYTFGFQYIYMN</sequence>
<feature type="transmembrane region" description="Helical" evidence="1">
    <location>
        <begin position="39"/>
        <end position="59"/>
    </location>
</feature>
<dbReference type="InterPro" id="IPR004679">
    <property type="entry name" value="2-OHcarboxylate_transport"/>
</dbReference>
<reference evidence="2 3" key="1">
    <citation type="journal article" date="2023" name="Plant">
        <title>Draft Genome Sequence Resource of CBPPT1, a 'Candidatus Phytoplasma trifolii'-Related Strain Associated with Potato Purple Top Disease in the Columbia Basin, U.S.A.</title>
        <authorList>
            <person name="Wei W."/>
            <person name="Shao J."/>
            <person name="Bottner-Parker K.D."/>
            <person name="Zhao Y."/>
        </authorList>
    </citation>
    <scope>NUCLEOTIDE SEQUENCE [LARGE SCALE GENOMIC DNA]</scope>
    <source>
        <strain evidence="2 3">CBPPT1</strain>
    </source>
</reference>
<feature type="transmembrane region" description="Helical" evidence="1">
    <location>
        <begin position="276"/>
        <end position="300"/>
    </location>
</feature>
<keyword evidence="1" id="KW-0812">Transmembrane</keyword>
<feature type="transmembrane region" description="Helical" evidence="1">
    <location>
        <begin position="368"/>
        <end position="387"/>
    </location>
</feature>
<dbReference type="PANTHER" id="PTHR40033">
    <property type="entry name" value="NA(+)-MALATE SYMPORTER"/>
    <property type="match status" value="1"/>
</dbReference>
<feature type="transmembrane region" description="Helical" evidence="1">
    <location>
        <begin position="339"/>
        <end position="356"/>
    </location>
</feature>
<feature type="transmembrane region" description="Helical" evidence="1">
    <location>
        <begin position="185"/>
        <end position="205"/>
    </location>
</feature>
<dbReference type="Pfam" id="PF03390">
    <property type="entry name" value="2HCT"/>
    <property type="match status" value="1"/>
</dbReference>
<dbReference type="Proteomes" id="UP001221763">
    <property type="component" value="Unassembled WGS sequence"/>
</dbReference>
<feature type="transmembrane region" description="Helical" evidence="1">
    <location>
        <begin position="111"/>
        <end position="131"/>
    </location>
</feature>
<keyword evidence="1" id="KW-0472">Membrane</keyword>
<keyword evidence="3" id="KW-1185">Reference proteome</keyword>
<proteinExistence type="predicted"/>
<dbReference type="PANTHER" id="PTHR40033:SF1">
    <property type="entry name" value="CITRATE-SODIUM SYMPORTER"/>
    <property type="match status" value="1"/>
</dbReference>
<name>A0ABT5LAR7_9MOLU</name>
<accession>A0ABT5LAR7</accession>
<comment type="caution">
    <text evidence="2">The sequence shown here is derived from an EMBL/GenBank/DDBJ whole genome shotgun (WGS) entry which is preliminary data.</text>
</comment>
<protein>
    <submittedName>
        <fullName evidence="2">2-hydroxycarboxylate transporter family protein</fullName>
    </submittedName>
</protein>
<keyword evidence="1" id="KW-1133">Transmembrane helix</keyword>
<evidence type="ECO:0000313" key="2">
    <source>
        <dbReference type="EMBL" id="MDC9032191.1"/>
    </source>
</evidence>
<evidence type="ECO:0000313" key="3">
    <source>
        <dbReference type="Proteomes" id="UP001221763"/>
    </source>
</evidence>
<feature type="transmembrane region" description="Helical" evidence="1">
    <location>
        <begin position="143"/>
        <end position="165"/>
    </location>
</feature>
<dbReference type="EMBL" id="JANHJP010000007">
    <property type="protein sequence ID" value="MDC9032191.1"/>
    <property type="molecule type" value="Genomic_DNA"/>
</dbReference>
<feature type="transmembrane region" description="Helical" evidence="1">
    <location>
        <begin position="307"/>
        <end position="327"/>
    </location>
</feature>
<organism evidence="2 3">
    <name type="scientific">Columbia Basin potato purple top phytoplasma</name>
    <dbReference type="NCBI Taxonomy" id="307134"/>
    <lineage>
        <taxon>Bacteria</taxon>
        <taxon>Bacillati</taxon>
        <taxon>Mycoplasmatota</taxon>
        <taxon>Mollicutes</taxon>
        <taxon>Acholeplasmatales</taxon>
        <taxon>Acholeplasmataceae</taxon>
        <taxon>Candidatus Phytoplasma</taxon>
        <taxon>16SrVI (Clover proliferation group)</taxon>
    </lineage>
</organism>
<feature type="transmembrane region" description="Helical" evidence="1">
    <location>
        <begin position="71"/>
        <end position="89"/>
    </location>
</feature>
<feature type="transmembrane region" description="Helical" evidence="1">
    <location>
        <begin position="431"/>
        <end position="452"/>
    </location>
</feature>
<dbReference type="RefSeq" id="WP_273585393.1">
    <property type="nucleotide sequence ID" value="NZ_JANHJP010000007.1"/>
</dbReference>
<evidence type="ECO:0000256" key="1">
    <source>
        <dbReference type="SAM" id="Phobius"/>
    </source>
</evidence>
<gene>
    <name evidence="2" type="ORF">M8044_000413</name>
</gene>
<feature type="transmembrane region" description="Helical" evidence="1">
    <location>
        <begin position="7"/>
        <end position="27"/>
    </location>
</feature>
<feature type="transmembrane region" description="Helical" evidence="1">
    <location>
        <begin position="226"/>
        <end position="248"/>
    </location>
</feature>